<keyword evidence="3" id="KW-1185">Reference proteome</keyword>
<dbReference type="STRING" id="1148.gene:10498828"/>
<sequence>MIDFIKKKESLLIPRKSINLLISHFRLPLSILGKVFVETEENINQDDTSVDQWINSSSPLDQEIINWISFLANPLLLADIRIYYHQISQLRTWALTGKIEDDAPWLFIAPVNDGQDYKIQPVEGRDVLVNSLFAYIEPGSPIWETDVSFQCTLTEFSVLVALVDIYSRIQYASLILHQPVPLSISIEDLLQAYDNVTEYEDQRYLFWSIIHFLPQELQTIDQSTFLNTIKRLTQRQLIESDGDKIAWTESGLFLISSLHRRLCILAIDLLGYNETNLLGRQGALLIRAENSLWFFDIDPSPNGLVSVVSISLDKAYELLDEIFTPVGKPQIDSYSQSLGTQTTSSSLEPLPGASTPNYCQACHQSLQEGDKFCTHCGTSVAVMEPPKPQICPQCGHTPTAGAKFCGNCGFVLGVKS</sequence>
<proteinExistence type="predicted"/>
<feature type="domain" description="DZANK-type" evidence="1">
    <location>
        <begin position="359"/>
        <end position="409"/>
    </location>
</feature>
<dbReference type="KEGG" id="syn:sll0243"/>
<dbReference type="InParanoid" id="P73895"/>
<dbReference type="EMBL" id="BA000022">
    <property type="protein sequence ID" value="BAA17959.1"/>
    <property type="molecule type" value="Genomic_DNA"/>
</dbReference>
<reference evidence="2 3" key="2">
    <citation type="journal article" date="1996" name="DNA Res.">
        <title>Sequence analysis of the genome of the unicellular cyanobacterium Synechocystis sp. strain PCC6803. II. Sequence determination of the entire genome and assignment of potential protein-coding regions.</title>
        <authorList>
            <person name="Kaneko T."/>
            <person name="Sato S."/>
            <person name="Kotani H."/>
            <person name="Tanaka A."/>
            <person name="Asamizu E."/>
            <person name="Nakamura Y."/>
            <person name="Miyajima N."/>
            <person name="Hirosawa M."/>
            <person name="Sugiura M."/>
            <person name="Sasamoto S."/>
            <person name="Kimura T."/>
            <person name="Hosouchi T."/>
            <person name="Matsuno A."/>
            <person name="Muraki A."/>
            <person name="Nakazaki N."/>
            <person name="Naruo K."/>
            <person name="Okumura S."/>
            <person name="Shimpo S."/>
            <person name="Takeuchi C."/>
            <person name="Wada T."/>
            <person name="Watanabe A."/>
            <person name="Yamada M."/>
            <person name="Yasuda M."/>
            <person name="Tabata S."/>
        </authorList>
    </citation>
    <scope>NUCLEOTIDE SEQUENCE [LARGE SCALE GENOMIC DNA]</scope>
    <source>
        <strain evidence="3">ATCC 27184 / PCC 6803 / Kazusa</strain>
    </source>
</reference>
<dbReference type="Proteomes" id="UP000001425">
    <property type="component" value="Chromosome"/>
</dbReference>
<dbReference type="PaxDb" id="1148-1653042"/>
<gene>
    <name evidence="2" type="ordered locus">sll0243</name>
</gene>
<dbReference type="AlphaFoldDB" id="P73895"/>
<dbReference type="EnsemblBacteria" id="BAA17959">
    <property type="protein sequence ID" value="BAA17959"/>
    <property type="gene ID" value="BAA17959"/>
</dbReference>
<dbReference type="Pfam" id="PF12773">
    <property type="entry name" value="DZR"/>
    <property type="match status" value="1"/>
</dbReference>
<evidence type="ECO:0000313" key="3">
    <source>
        <dbReference type="Proteomes" id="UP000001425"/>
    </source>
</evidence>
<dbReference type="InterPro" id="IPR025874">
    <property type="entry name" value="DZR"/>
</dbReference>
<reference evidence="2 3" key="1">
    <citation type="journal article" date="1995" name="DNA Res.">
        <title>Sequence analysis of the genome of the unicellular cyanobacterium Synechocystis sp. strain PCC6803. I. Sequence features in the 1 Mb region from map positions 64% to 92% of the genome.</title>
        <authorList>
            <person name="Kaneko T."/>
            <person name="Tanaka A."/>
            <person name="Sato S."/>
            <person name="Kotani H."/>
            <person name="Sazuka T."/>
            <person name="Miyajima N."/>
            <person name="Sugiura M."/>
            <person name="Tabata S."/>
        </authorList>
    </citation>
    <scope>NUCLEOTIDE SEQUENCE [LARGE SCALE GENOMIC DNA]</scope>
    <source>
        <strain evidence="3">ATCC 27184 / PCC 6803 / Kazusa</strain>
    </source>
</reference>
<accession>P73895</accession>
<dbReference type="PIR" id="S75097">
    <property type="entry name" value="S75097"/>
</dbReference>
<protein>
    <submittedName>
        <fullName evidence="2">Sll0243 protein</fullName>
    </submittedName>
</protein>
<evidence type="ECO:0000259" key="1">
    <source>
        <dbReference type="Pfam" id="PF12773"/>
    </source>
</evidence>
<dbReference type="IntAct" id="P73895">
    <property type="interactions" value="2"/>
</dbReference>
<name>P73895_SYNY3</name>
<organism evidence="2 3">
    <name type="scientific">Synechocystis sp. (strain ATCC 27184 / PCC 6803 / Kazusa)</name>
    <dbReference type="NCBI Taxonomy" id="1111708"/>
    <lineage>
        <taxon>Bacteria</taxon>
        <taxon>Bacillati</taxon>
        <taxon>Cyanobacteriota</taxon>
        <taxon>Cyanophyceae</taxon>
        <taxon>Synechococcales</taxon>
        <taxon>Merismopediaceae</taxon>
        <taxon>Synechocystis</taxon>
    </lineage>
</organism>
<evidence type="ECO:0000313" key="2">
    <source>
        <dbReference type="EMBL" id="BAA17959.1"/>
    </source>
</evidence>